<feature type="region of interest" description="Disordered" evidence="1">
    <location>
        <begin position="113"/>
        <end position="165"/>
    </location>
</feature>
<feature type="compositionally biased region" description="Low complexity" evidence="1">
    <location>
        <begin position="57"/>
        <end position="71"/>
    </location>
</feature>
<organism evidence="2 3">
    <name type="scientific">Kwoniella dendrophila CBS 6074</name>
    <dbReference type="NCBI Taxonomy" id="1295534"/>
    <lineage>
        <taxon>Eukaryota</taxon>
        <taxon>Fungi</taxon>
        <taxon>Dikarya</taxon>
        <taxon>Basidiomycota</taxon>
        <taxon>Agaricomycotina</taxon>
        <taxon>Tremellomycetes</taxon>
        <taxon>Tremellales</taxon>
        <taxon>Cryptococcaceae</taxon>
        <taxon>Kwoniella</taxon>
    </lineage>
</organism>
<dbReference type="Proteomes" id="UP001355207">
    <property type="component" value="Chromosome 5"/>
</dbReference>
<keyword evidence="3" id="KW-1185">Reference proteome</keyword>
<evidence type="ECO:0000313" key="2">
    <source>
        <dbReference type="EMBL" id="WWC89515.1"/>
    </source>
</evidence>
<dbReference type="RefSeq" id="XP_066076278.1">
    <property type="nucleotide sequence ID" value="XM_066220181.1"/>
</dbReference>
<feature type="region of interest" description="Disordered" evidence="1">
    <location>
        <begin position="205"/>
        <end position="273"/>
    </location>
</feature>
<dbReference type="EMBL" id="CP144102">
    <property type="protein sequence ID" value="WWC89515.1"/>
    <property type="molecule type" value="Genomic_DNA"/>
</dbReference>
<feature type="compositionally biased region" description="Polar residues" evidence="1">
    <location>
        <begin position="127"/>
        <end position="165"/>
    </location>
</feature>
<proteinExistence type="predicted"/>
<feature type="compositionally biased region" description="Polar residues" evidence="1">
    <location>
        <begin position="205"/>
        <end position="220"/>
    </location>
</feature>
<dbReference type="AlphaFoldDB" id="A0AAX4JVQ0"/>
<reference evidence="2 3" key="1">
    <citation type="submission" date="2024-01" db="EMBL/GenBank/DDBJ databases">
        <title>Comparative genomics of Cryptococcus and Kwoniella reveals pathogenesis evolution and contrasting modes of karyotype evolution via chromosome fusion or intercentromeric recombination.</title>
        <authorList>
            <person name="Coelho M.A."/>
            <person name="David-Palma M."/>
            <person name="Shea T."/>
            <person name="Bowers K."/>
            <person name="McGinley-Smith S."/>
            <person name="Mohammad A.W."/>
            <person name="Gnirke A."/>
            <person name="Yurkov A.M."/>
            <person name="Nowrousian M."/>
            <person name="Sun S."/>
            <person name="Cuomo C.A."/>
            <person name="Heitman J."/>
        </authorList>
    </citation>
    <scope>NUCLEOTIDE SEQUENCE [LARGE SCALE GENOMIC DNA]</scope>
    <source>
        <strain evidence="2 3">CBS 6074</strain>
    </source>
</reference>
<feature type="region of interest" description="Disordered" evidence="1">
    <location>
        <begin position="48"/>
        <end position="71"/>
    </location>
</feature>
<evidence type="ECO:0000256" key="1">
    <source>
        <dbReference type="SAM" id="MobiDB-lite"/>
    </source>
</evidence>
<accession>A0AAX4JVQ0</accession>
<gene>
    <name evidence="2" type="ORF">L201_004439</name>
</gene>
<feature type="compositionally biased region" description="Acidic residues" evidence="1">
    <location>
        <begin position="242"/>
        <end position="265"/>
    </location>
</feature>
<evidence type="ECO:0000313" key="3">
    <source>
        <dbReference type="Proteomes" id="UP001355207"/>
    </source>
</evidence>
<name>A0AAX4JVQ0_9TREE</name>
<dbReference type="GeneID" id="91095109"/>
<sequence>MTTVTATMDDLIASLGGSMHVNPDLKALQEYLAQNMVRPTLPMHASTNVAFRPIPPSRSTSSSRKPMSLPSSYHASYSENAMMNQAFPSPMSQNSFSTFQEDDLSGSLMMNITTPTLTSRPGGPLRRTSSYGFGTASSSLQIPQSHSHNQYQTPSSPQTTYSNFDSDAFAPLYEQQQYHQSQTNPDPWAKIRSQAPNAFSQYNAGQNHLVTGPSQSSPFNSFRPPQGFGLQHQQTRSPSPNTEDDDEMDEDSIDADMDEDDEEEDRVEKAIMNDQYEEDMWNRGRMKF</sequence>
<protein>
    <submittedName>
        <fullName evidence="2">Uncharacterized protein</fullName>
    </submittedName>
</protein>
<feature type="compositionally biased region" description="Polar residues" evidence="1">
    <location>
        <begin position="231"/>
        <end position="241"/>
    </location>
</feature>